<dbReference type="SUPFAM" id="SSF53335">
    <property type="entry name" value="S-adenosyl-L-methionine-dependent methyltransferases"/>
    <property type="match status" value="1"/>
</dbReference>
<comment type="caution">
    <text evidence="3">The sequence shown here is derived from an EMBL/GenBank/DDBJ whole genome shotgun (WGS) entry which is preliminary data.</text>
</comment>
<name>A0A1F6D5Y1_HANXR</name>
<evidence type="ECO:0000313" key="3">
    <source>
        <dbReference type="EMBL" id="OGG56844.1"/>
    </source>
</evidence>
<feature type="domain" description="Type I restriction enzyme R protein N-terminal" evidence="2">
    <location>
        <begin position="32"/>
        <end position="150"/>
    </location>
</feature>
<reference evidence="3 4" key="1">
    <citation type="journal article" date="2016" name="Nat. Commun.">
        <title>Thousands of microbial genomes shed light on interconnected biogeochemical processes in an aquifer system.</title>
        <authorList>
            <person name="Anantharaman K."/>
            <person name="Brown C.T."/>
            <person name="Hug L.A."/>
            <person name="Sharon I."/>
            <person name="Castelle C.J."/>
            <person name="Probst A.J."/>
            <person name="Thomas B.C."/>
            <person name="Singh A."/>
            <person name="Wilkins M.J."/>
            <person name="Karaoz U."/>
            <person name="Brodie E.L."/>
            <person name="Williams K.H."/>
            <person name="Hubbard S.S."/>
            <person name="Banfield J.F."/>
        </authorList>
    </citation>
    <scope>NUCLEOTIDE SEQUENCE [LARGE SCALE GENOMIC DNA]</scope>
    <source>
        <strain evidence="4">RIFCSPLOWO2_12_FULL_64_10</strain>
    </source>
</reference>
<organism evidence="3 4">
    <name type="scientific">Handelsmanbacteria sp. (strain RIFCSPLOWO2_12_FULL_64_10)</name>
    <dbReference type="NCBI Taxonomy" id="1817868"/>
    <lineage>
        <taxon>Bacteria</taxon>
        <taxon>Candidatus Handelsmaniibacteriota</taxon>
    </lineage>
</organism>
<gene>
    <name evidence="3" type="ORF">A3F84_10640</name>
</gene>
<dbReference type="GO" id="GO:0008170">
    <property type="term" value="F:N-methyltransferase activity"/>
    <property type="evidence" value="ECO:0007669"/>
    <property type="project" value="InterPro"/>
</dbReference>
<dbReference type="PANTHER" id="PTHR42998:SF1">
    <property type="entry name" value="TYPE I RESTRICTION ENZYME HINDI METHYLASE SUBUNIT"/>
    <property type="match status" value="1"/>
</dbReference>
<dbReference type="InterPro" id="IPR052916">
    <property type="entry name" value="Type-I_RE_MTase_Subunit"/>
</dbReference>
<dbReference type="GO" id="GO:0003677">
    <property type="term" value="F:DNA binding"/>
    <property type="evidence" value="ECO:0007669"/>
    <property type="project" value="InterPro"/>
</dbReference>
<dbReference type="Proteomes" id="UP000178606">
    <property type="component" value="Unassembled WGS sequence"/>
</dbReference>
<dbReference type="InterPro" id="IPR029063">
    <property type="entry name" value="SAM-dependent_MTases_sf"/>
</dbReference>
<evidence type="ECO:0000313" key="4">
    <source>
        <dbReference type="Proteomes" id="UP000178606"/>
    </source>
</evidence>
<dbReference type="AlphaFoldDB" id="A0A1F6D5Y1"/>
<dbReference type="Pfam" id="PF02384">
    <property type="entry name" value="N6_Mtase"/>
    <property type="match status" value="1"/>
</dbReference>
<protein>
    <recommendedName>
        <fullName evidence="5">DNA methylase adenine-specific domain-containing protein</fullName>
    </recommendedName>
</protein>
<dbReference type="Gene3D" id="3.40.50.150">
    <property type="entry name" value="Vaccinia Virus protein VP39"/>
    <property type="match status" value="1"/>
</dbReference>
<feature type="domain" description="DNA methylase adenine-specific" evidence="1">
    <location>
        <begin position="285"/>
        <end position="357"/>
    </location>
</feature>
<dbReference type="EMBL" id="MFKF01000023">
    <property type="protein sequence ID" value="OGG56844.1"/>
    <property type="molecule type" value="Genomic_DNA"/>
</dbReference>
<evidence type="ECO:0000259" key="1">
    <source>
        <dbReference type="Pfam" id="PF02384"/>
    </source>
</evidence>
<sequence length="411" mass="48559">MSEKSYPKVDAMRIRGNEVLSLIRRKWLQLTPEEKVRQEYLRVLTNEYGYELDQMDEELEVTGRGSGHARADFVIWRSAQDKLDGKNPLIVVECKADNVTIKPSDYGQGDNYARLTGARFFVTHNSKETKYWRVVHDRMPKALEEIENIPPADASDREIEELLKRLKVFKEDEFADLLHQCHNVIRNREKKDPAAAFDEIAKILFVKVWVERRMREKRQRQNLFTVEFLDSQLGENPIDTLFIETKNFYRVDQIFEPDEKVNLKLATVREIVRLLERYNLSDTSEDIKGIAFERFLGRTFRGEIGQFFTPRSIVEFMVQMVDPREDDIICDPASGSGGFLIRFFEIVREQVMADVDRQYREFKQEVEKKRLSNGKRAQLLSEKYEELQKTINLHRKGSRLWNQWCYLRITG</sequence>
<dbReference type="PANTHER" id="PTHR42998">
    <property type="entry name" value="TYPE I RESTRICTION ENZYME HINDVIIP M PROTEIN-RELATED"/>
    <property type="match status" value="1"/>
</dbReference>
<dbReference type="PRINTS" id="PR00507">
    <property type="entry name" value="N12N6MTFRASE"/>
</dbReference>
<accession>A0A1F6D5Y1</accession>
<proteinExistence type="predicted"/>
<evidence type="ECO:0000259" key="2">
    <source>
        <dbReference type="Pfam" id="PF13588"/>
    </source>
</evidence>
<dbReference type="InterPro" id="IPR003356">
    <property type="entry name" value="DNA_methylase_A-5"/>
</dbReference>
<dbReference type="Pfam" id="PF13588">
    <property type="entry name" value="HSDR_N_2"/>
    <property type="match status" value="1"/>
</dbReference>
<dbReference type="InterPro" id="IPR029464">
    <property type="entry name" value="HSDR_N"/>
</dbReference>
<evidence type="ECO:0008006" key="5">
    <source>
        <dbReference type="Google" id="ProtNLM"/>
    </source>
</evidence>